<evidence type="ECO:0000313" key="1">
    <source>
        <dbReference type="EMBL" id="GAA0739209.1"/>
    </source>
</evidence>
<keyword evidence="2" id="KW-1185">Reference proteome</keyword>
<dbReference type="Proteomes" id="UP001500736">
    <property type="component" value="Unassembled WGS sequence"/>
</dbReference>
<name>A0ABN1JGD1_9FLAO</name>
<sequence length="58" mass="6278">MDNKLSLTILIVGQLTLSFATKDILRSDELVINSFSKQITIGSLAVICASNFLHNAAQ</sequence>
<gene>
    <name evidence="1" type="ORF">GCM10009431_07960</name>
</gene>
<accession>A0ABN1JGD1</accession>
<dbReference type="EMBL" id="BAAAGF010000001">
    <property type="protein sequence ID" value="GAA0739209.1"/>
    <property type="molecule type" value="Genomic_DNA"/>
</dbReference>
<organism evidence="1 2">
    <name type="scientific">Gaetbulibacter jejuensis</name>
    <dbReference type="NCBI Taxonomy" id="584607"/>
    <lineage>
        <taxon>Bacteria</taxon>
        <taxon>Pseudomonadati</taxon>
        <taxon>Bacteroidota</taxon>
        <taxon>Flavobacteriia</taxon>
        <taxon>Flavobacteriales</taxon>
        <taxon>Flavobacteriaceae</taxon>
        <taxon>Gaetbulibacter</taxon>
    </lineage>
</organism>
<reference evidence="1 2" key="1">
    <citation type="journal article" date="2019" name="Int. J. Syst. Evol. Microbiol.">
        <title>The Global Catalogue of Microorganisms (GCM) 10K type strain sequencing project: providing services to taxonomists for standard genome sequencing and annotation.</title>
        <authorList>
            <consortium name="The Broad Institute Genomics Platform"/>
            <consortium name="The Broad Institute Genome Sequencing Center for Infectious Disease"/>
            <person name="Wu L."/>
            <person name="Ma J."/>
        </authorList>
    </citation>
    <scope>NUCLEOTIDE SEQUENCE [LARGE SCALE GENOMIC DNA]</scope>
    <source>
        <strain evidence="1 2">JCM 15976</strain>
    </source>
</reference>
<comment type="caution">
    <text evidence="1">The sequence shown here is derived from an EMBL/GenBank/DDBJ whole genome shotgun (WGS) entry which is preliminary data.</text>
</comment>
<proteinExistence type="predicted"/>
<protein>
    <submittedName>
        <fullName evidence="1">Uncharacterized protein</fullName>
    </submittedName>
</protein>
<evidence type="ECO:0000313" key="2">
    <source>
        <dbReference type="Proteomes" id="UP001500736"/>
    </source>
</evidence>